<reference evidence="2" key="1">
    <citation type="submission" date="2021-03" db="EMBL/GenBank/DDBJ databases">
        <title>Draft genome sequence of rust myrtle Austropuccinia psidii MF-1, a brazilian biotype.</title>
        <authorList>
            <person name="Quecine M.C."/>
            <person name="Pachon D.M.R."/>
            <person name="Bonatelli M.L."/>
            <person name="Correr F.H."/>
            <person name="Franceschini L.M."/>
            <person name="Leite T.F."/>
            <person name="Margarido G.R.A."/>
            <person name="Almeida C.A."/>
            <person name="Ferrarezi J.A."/>
            <person name="Labate C.A."/>
        </authorList>
    </citation>
    <scope>NUCLEOTIDE SEQUENCE</scope>
    <source>
        <strain evidence="2">MF-1</strain>
    </source>
</reference>
<feature type="compositionally biased region" description="Basic and acidic residues" evidence="1">
    <location>
        <begin position="73"/>
        <end position="87"/>
    </location>
</feature>
<dbReference type="AlphaFoldDB" id="A0A9Q3K6E7"/>
<gene>
    <name evidence="2" type="ORF">O181_113714</name>
</gene>
<evidence type="ECO:0000256" key="1">
    <source>
        <dbReference type="SAM" id="MobiDB-lite"/>
    </source>
</evidence>
<protein>
    <submittedName>
        <fullName evidence="2">Uncharacterized protein</fullName>
    </submittedName>
</protein>
<sequence>MAKLTLNSQLSSYKRLNCLLSGNQDKLDNVHLVQVSLNLMNENMEQPMLGPIIAQSNLEGSPSQSSSQRQKRHTSEEAQLDRQKLEH</sequence>
<dbReference type="Proteomes" id="UP000765509">
    <property type="component" value="Unassembled WGS sequence"/>
</dbReference>
<evidence type="ECO:0000313" key="3">
    <source>
        <dbReference type="Proteomes" id="UP000765509"/>
    </source>
</evidence>
<comment type="caution">
    <text evidence="2">The sequence shown here is derived from an EMBL/GenBank/DDBJ whole genome shotgun (WGS) entry which is preliminary data.</text>
</comment>
<dbReference type="EMBL" id="AVOT02093258">
    <property type="protein sequence ID" value="MBW0573999.1"/>
    <property type="molecule type" value="Genomic_DNA"/>
</dbReference>
<organism evidence="2 3">
    <name type="scientific">Austropuccinia psidii MF-1</name>
    <dbReference type="NCBI Taxonomy" id="1389203"/>
    <lineage>
        <taxon>Eukaryota</taxon>
        <taxon>Fungi</taxon>
        <taxon>Dikarya</taxon>
        <taxon>Basidiomycota</taxon>
        <taxon>Pucciniomycotina</taxon>
        <taxon>Pucciniomycetes</taxon>
        <taxon>Pucciniales</taxon>
        <taxon>Sphaerophragmiaceae</taxon>
        <taxon>Austropuccinia</taxon>
    </lineage>
</organism>
<evidence type="ECO:0000313" key="2">
    <source>
        <dbReference type="EMBL" id="MBW0573999.1"/>
    </source>
</evidence>
<name>A0A9Q3K6E7_9BASI</name>
<proteinExistence type="predicted"/>
<accession>A0A9Q3K6E7</accession>
<feature type="compositionally biased region" description="Low complexity" evidence="1">
    <location>
        <begin position="55"/>
        <end position="68"/>
    </location>
</feature>
<feature type="region of interest" description="Disordered" evidence="1">
    <location>
        <begin position="50"/>
        <end position="87"/>
    </location>
</feature>
<keyword evidence="3" id="KW-1185">Reference proteome</keyword>